<dbReference type="AlphaFoldDB" id="A0A5C5WHN1"/>
<keyword evidence="7" id="KW-1185">Reference proteome</keyword>
<dbReference type="Proteomes" id="UP000316598">
    <property type="component" value="Unassembled WGS sequence"/>
</dbReference>
<reference evidence="6 7" key="1">
    <citation type="submission" date="2019-02" db="EMBL/GenBank/DDBJ databases">
        <title>Deep-cultivation of Planctomycetes and their phenomic and genomic characterization uncovers novel biology.</title>
        <authorList>
            <person name="Wiegand S."/>
            <person name="Jogler M."/>
            <person name="Boedeker C."/>
            <person name="Pinto D."/>
            <person name="Vollmers J."/>
            <person name="Rivas-Marin E."/>
            <person name="Kohn T."/>
            <person name="Peeters S.H."/>
            <person name="Heuer A."/>
            <person name="Rast P."/>
            <person name="Oberbeckmann S."/>
            <person name="Bunk B."/>
            <person name="Jeske O."/>
            <person name="Meyerdierks A."/>
            <person name="Storesund J.E."/>
            <person name="Kallscheuer N."/>
            <person name="Luecker S."/>
            <person name="Lage O.M."/>
            <person name="Pohl T."/>
            <person name="Merkel B.J."/>
            <person name="Hornburger P."/>
            <person name="Mueller R.-W."/>
            <person name="Bruemmer F."/>
            <person name="Labrenz M."/>
            <person name="Spormann A.M."/>
            <person name="Op Den Camp H."/>
            <person name="Overmann J."/>
            <person name="Amann R."/>
            <person name="Jetten M.S.M."/>
            <person name="Mascher T."/>
            <person name="Medema M.H."/>
            <person name="Devos D.P."/>
            <person name="Kaster A.-K."/>
            <person name="Ovreas L."/>
            <person name="Rohde M."/>
            <person name="Galperin M.Y."/>
            <person name="Jogler C."/>
        </authorList>
    </citation>
    <scope>NUCLEOTIDE SEQUENCE [LARGE SCALE GENOMIC DNA]</scope>
    <source>
        <strain evidence="6 7">Pla22</strain>
    </source>
</reference>
<accession>A0A5C5WHN1</accession>
<evidence type="ECO:0000256" key="3">
    <source>
        <dbReference type="ARBA" id="ARBA00022490"/>
    </source>
</evidence>
<evidence type="ECO:0000313" key="7">
    <source>
        <dbReference type="Proteomes" id="UP000316598"/>
    </source>
</evidence>
<comment type="similarity">
    <text evidence="2">Belongs to the universal stress protein A family.</text>
</comment>
<proteinExistence type="inferred from homology"/>
<sequence>MRNFKHILVYAGTEQPEVAVTRAAQLALENNASLTLMDVVKPIPKALGLMTDVAKPDELEKLVAADRRRRLLDLASEISDTGLQLDVLVAIGDPATEITRQVVSDQYDLVVKTADGFSPAGRLFGSIAKSLLRLCPCPVWLLKPQIHGEFDRVLAAIDVDSLDAKHADLNRKILELAYSIAQRDQAELHVVGAWQIWMEDAVRRNAGDDAVELLRKEHEAKVNKAIDELLQAPYSKSDDVHLHLRQGTPASVIRSVADEIEADLMVMGTVCRTGVAGFLIGNTAETVISDVTCSLLALKPDGFVSPIQVANALLIEEDEPLPLL</sequence>
<dbReference type="PANTHER" id="PTHR47892">
    <property type="entry name" value="UNIVERSAL STRESS PROTEIN E"/>
    <property type="match status" value="1"/>
</dbReference>
<evidence type="ECO:0000256" key="4">
    <source>
        <dbReference type="ARBA" id="ARBA00037131"/>
    </source>
</evidence>
<organism evidence="6 7">
    <name type="scientific">Rubripirellula amarantea</name>
    <dbReference type="NCBI Taxonomy" id="2527999"/>
    <lineage>
        <taxon>Bacteria</taxon>
        <taxon>Pseudomonadati</taxon>
        <taxon>Planctomycetota</taxon>
        <taxon>Planctomycetia</taxon>
        <taxon>Pirellulales</taxon>
        <taxon>Pirellulaceae</taxon>
        <taxon>Rubripirellula</taxon>
    </lineage>
</organism>
<evidence type="ECO:0000256" key="2">
    <source>
        <dbReference type="ARBA" id="ARBA00008791"/>
    </source>
</evidence>
<dbReference type="CDD" id="cd23660">
    <property type="entry name" value="USP-E_repeat2"/>
    <property type="match status" value="1"/>
</dbReference>
<comment type="caution">
    <text evidence="6">The sequence shown here is derived from an EMBL/GenBank/DDBJ whole genome shotgun (WGS) entry which is preliminary data.</text>
</comment>
<dbReference type="PANTHER" id="PTHR47892:SF1">
    <property type="entry name" value="UNIVERSAL STRESS PROTEIN E"/>
    <property type="match status" value="1"/>
</dbReference>
<comment type="subcellular location">
    <subcellularLocation>
        <location evidence="1">Cytoplasm</location>
    </subcellularLocation>
</comment>
<dbReference type="SUPFAM" id="SSF52402">
    <property type="entry name" value="Adenine nucleotide alpha hydrolases-like"/>
    <property type="match status" value="2"/>
</dbReference>
<protein>
    <submittedName>
        <fullName evidence="6">Universal stress protein E</fullName>
    </submittedName>
</protein>
<dbReference type="PRINTS" id="PR01438">
    <property type="entry name" value="UNVRSLSTRESS"/>
</dbReference>
<name>A0A5C5WHN1_9BACT</name>
<dbReference type="InterPro" id="IPR006016">
    <property type="entry name" value="UspA"/>
</dbReference>
<evidence type="ECO:0000313" key="6">
    <source>
        <dbReference type="EMBL" id="TWT49609.1"/>
    </source>
</evidence>
<evidence type="ECO:0000259" key="5">
    <source>
        <dbReference type="Pfam" id="PF00582"/>
    </source>
</evidence>
<dbReference type="EMBL" id="SJPI01000003">
    <property type="protein sequence ID" value="TWT49609.1"/>
    <property type="molecule type" value="Genomic_DNA"/>
</dbReference>
<feature type="domain" description="UspA" evidence="5">
    <location>
        <begin position="4"/>
        <end position="143"/>
    </location>
</feature>
<dbReference type="GO" id="GO:0005737">
    <property type="term" value="C:cytoplasm"/>
    <property type="evidence" value="ECO:0007669"/>
    <property type="project" value="UniProtKB-SubCell"/>
</dbReference>
<dbReference type="RefSeq" id="WP_146517096.1">
    <property type="nucleotide sequence ID" value="NZ_SJPI01000003.1"/>
</dbReference>
<feature type="domain" description="UspA" evidence="5">
    <location>
        <begin position="150"/>
        <end position="298"/>
    </location>
</feature>
<dbReference type="OrthoDB" id="239260at2"/>
<dbReference type="CDD" id="cd00293">
    <property type="entry name" value="USP-like"/>
    <property type="match status" value="1"/>
</dbReference>
<evidence type="ECO:0000256" key="1">
    <source>
        <dbReference type="ARBA" id="ARBA00004496"/>
    </source>
</evidence>
<dbReference type="Gene3D" id="3.40.50.12370">
    <property type="match status" value="1"/>
</dbReference>
<comment type="function">
    <text evidence="4">Required for resistance to DNA-damaging agents.</text>
</comment>
<keyword evidence="3" id="KW-0963">Cytoplasm</keyword>
<dbReference type="Pfam" id="PF00582">
    <property type="entry name" value="Usp"/>
    <property type="match status" value="2"/>
</dbReference>
<dbReference type="InterPro" id="IPR006015">
    <property type="entry name" value="Universal_stress_UspA"/>
</dbReference>
<gene>
    <name evidence="6" type="primary">uspE</name>
    <name evidence="6" type="ORF">Pla22_48060</name>
</gene>